<protein>
    <submittedName>
        <fullName evidence="7">Uncharacterized protein</fullName>
    </submittedName>
</protein>
<feature type="compositionally biased region" description="Pro residues" evidence="6">
    <location>
        <begin position="140"/>
        <end position="149"/>
    </location>
</feature>
<keyword evidence="5" id="KW-0325">Glycoprotein</keyword>
<keyword evidence="4" id="KW-0472">Membrane</keyword>
<dbReference type="PANTHER" id="PTHR45719">
    <property type="entry name" value="GLYCOSYLTRANSFERASE"/>
    <property type="match status" value="1"/>
</dbReference>
<dbReference type="AlphaFoldDB" id="A0ABC8Z4W9"/>
<accession>A0ABC8Z4W9</accession>
<dbReference type="GO" id="GO:0016757">
    <property type="term" value="F:glycosyltransferase activity"/>
    <property type="evidence" value="ECO:0007669"/>
    <property type="project" value="UniProtKB-KW"/>
</dbReference>
<feature type="compositionally biased region" description="Low complexity" evidence="6">
    <location>
        <begin position="116"/>
        <end position="139"/>
    </location>
</feature>
<dbReference type="InterPro" id="IPR044610">
    <property type="entry name" value="GLCAT14A/B/C"/>
</dbReference>
<dbReference type="Proteomes" id="UP001497457">
    <property type="component" value="Chromosome 17b"/>
</dbReference>
<reference evidence="7 8" key="2">
    <citation type="submission" date="2024-10" db="EMBL/GenBank/DDBJ databases">
        <authorList>
            <person name="Ryan C."/>
        </authorList>
    </citation>
    <scope>NUCLEOTIDE SEQUENCE [LARGE SCALE GENOMIC DNA]</scope>
</reference>
<feature type="region of interest" description="Disordered" evidence="6">
    <location>
        <begin position="1"/>
        <end position="46"/>
    </location>
</feature>
<dbReference type="EMBL" id="OZ075127">
    <property type="protein sequence ID" value="CAL4952205.1"/>
    <property type="molecule type" value="Genomic_DNA"/>
</dbReference>
<evidence type="ECO:0000313" key="7">
    <source>
        <dbReference type="EMBL" id="CAL4952205.1"/>
    </source>
</evidence>
<organism evidence="7 8">
    <name type="scientific">Urochloa decumbens</name>
    <dbReference type="NCBI Taxonomy" id="240449"/>
    <lineage>
        <taxon>Eukaryota</taxon>
        <taxon>Viridiplantae</taxon>
        <taxon>Streptophyta</taxon>
        <taxon>Embryophyta</taxon>
        <taxon>Tracheophyta</taxon>
        <taxon>Spermatophyta</taxon>
        <taxon>Magnoliopsida</taxon>
        <taxon>Liliopsida</taxon>
        <taxon>Poales</taxon>
        <taxon>Poaceae</taxon>
        <taxon>PACMAD clade</taxon>
        <taxon>Panicoideae</taxon>
        <taxon>Panicodae</taxon>
        <taxon>Paniceae</taxon>
        <taxon>Melinidinae</taxon>
        <taxon>Urochloa</taxon>
    </lineage>
</organism>
<evidence type="ECO:0000256" key="1">
    <source>
        <dbReference type="ARBA" id="ARBA00004606"/>
    </source>
</evidence>
<dbReference type="InterPro" id="IPR003406">
    <property type="entry name" value="Glyco_trans_14"/>
</dbReference>
<proteinExistence type="predicted"/>
<feature type="region of interest" description="Disordered" evidence="6">
    <location>
        <begin position="439"/>
        <end position="466"/>
    </location>
</feature>
<sequence>MQSNGRGEHHSPRSSTASKLPSPRGGGGGGGGEHYSPSPCKTPRGGGGGCASLKLLPSGAAWLVDSRWALSAALSLLLFLAVTLAVTSSSSISASSFFSSSNPSTAAEFIEARVHASQPQPDSSSSPSVAGAAAANATPASPPPPPPGAEVPRLAYLISGSKGDLERLWRALHALYHPRNQYVVHLDREAPVSERLALAARVSNSTVFRAAGNVHVIRRANMVTYRGPTMVANTLHACAVLLRRGGAWDWFINLSASDYPLMTQDDILHVFSTVPKNTNFIEHTGYLGWKEGQRARPLIVDPGLYGSKKQDIFWVSQKRDLPTAFKLFTGSAWVALSRDFVEYTVWGWDNLPRTLLMYYANFVSSPEGYFQTLICNAPRFVRTVANHDLHHIQWDVPPRQHPHALAMADLPAMVRSGAPFARKFPRDDPVLDAIDAQLLGRLAPPPPPPSPSPPRDATGGGGNGNGTAVAAKAVVAPVPVVAVQTFVPGGWCGGDASCGKVENDWVLRPGPGAERFKRLIDRIVRSEAFPNRQCK</sequence>
<keyword evidence="3" id="KW-0808">Transferase</keyword>
<name>A0ABC8Z4W9_9POAL</name>
<keyword evidence="2" id="KW-0328">Glycosyltransferase</keyword>
<evidence type="ECO:0000256" key="2">
    <source>
        <dbReference type="ARBA" id="ARBA00022676"/>
    </source>
</evidence>
<evidence type="ECO:0000256" key="3">
    <source>
        <dbReference type="ARBA" id="ARBA00022679"/>
    </source>
</evidence>
<evidence type="ECO:0000256" key="4">
    <source>
        <dbReference type="ARBA" id="ARBA00023136"/>
    </source>
</evidence>
<dbReference type="Pfam" id="PF02485">
    <property type="entry name" value="Branch"/>
    <property type="match status" value="1"/>
</dbReference>
<feature type="compositionally biased region" description="Gly residues" evidence="6">
    <location>
        <begin position="24"/>
        <end position="33"/>
    </location>
</feature>
<reference evidence="8" key="1">
    <citation type="submission" date="2024-06" db="EMBL/GenBank/DDBJ databases">
        <authorList>
            <person name="Ryan C."/>
        </authorList>
    </citation>
    <scope>NUCLEOTIDE SEQUENCE [LARGE SCALE GENOMIC DNA]</scope>
</reference>
<comment type="subcellular location">
    <subcellularLocation>
        <location evidence="1">Membrane</location>
        <topology evidence="1">Single-pass type II membrane protein</topology>
    </subcellularLocation>
</comment>
<evidence type="ECO:0000256" key="6">
    <source>
        <dbReference type="SAM" id="MobiDB-lite"/>
    </source>
</evidence>
<evidence type="ECO:0000256" key="5">
    <source>
        <dbReference type="ARBA" id="ARBA00023180"/>
    </source>
</evidence>
<dbReference type="PANTHER" id="PTHR45719:SF7">
    <property type="entry name" value="OS01G0201100 PROTEIN"/>
    <property type="match status" value="1"/>
</dbReference>
<dbReference type="GO" id="GO:0016020">
    <property type="term" value="C:membrane"/>
    <property type="evidence" value="ECO:0007669"/>
    <property type="project" value="UniProtKB-SubCell"/>
</dbReference>
<keyword evidence="8" id="KW-1185">Reference proteome</keyword>
<gene>
    <name evidence="7" type="ORF">URODEC1_LOCUS39378</name>
</gene>
<feature type="compositionally biased region" description="Basic and acidic residues" evidence="6">
    <location>
        <begin position="1"/>
        <end position="11"/>
    </location>
</feature>
<evidence type="ECO:0000313" key="8">
    <source>
        <dbReference type="Proteomes" id="UP001497457"/>
    </source>
</evidence>
<feature type="compositionally biased region" description="Pro residues" evidence="6">
    <location>
        <begin position="443"/>
        <end position="454"/>
    </location>
</feature>
<feature type="region of interest" description="Disordered" evidence="6">
    <location>
        <begin position="113"/>
        <end position="152"/>
    </location>
</feature>